<evidence type="ECO:0000313" key="4">
    <source>
        <dbReference type="Proteomes" id="UP000078559"/>
    </source>
</evidence>
<sequence length="660" mass="75994">MAHEQNLQRRPSTSESSEFTFSEDGQDSTSDDSHDLHPDSDESLLGRWPRRLLHVDRERDVFTSYEWEPGNIYGGHKEPKYNVISYTWGRYTLPDCTRPDVKGIDIGGVTWTIPRIDPDKHFSVADFRAAIKTACATHENSGLKDVQFVWLDVACIDQENYGLKMLEVGRQAVIFQHAESSFIWLASSHGKDLQLVINELWDAFNDAPAPDMAANARHVVLMEKWLENWLERSLQSVEYILEREPWFTSLWTLQEAYLRPFAVMLARDGKVVTRKRKGWDPGLESLRALGMSISQVARCCQRSLALDCSRKDRIRLLLRRIQQTGLQEVLQGNPFLLYKAASSRQTYDKLDRVYGIMQVFGLKLGASNPQKREDILNGRKFPFLRQRFTLANLEMELSQRILETYPVQSHLSVHTSVPLLGQAWRLSASSEIPYFSRLASTYLFVNRGPQKSQRSDKHKQRAMCRFSTTTDMNVGRRNLNKFQRCLSTIQTLPHDKITWCRFYGKATPLATLHGIWKRLNAGDMGFDSEAHTIQDIALDLQQDPKNLQLTIPAIPDFPLVGYEIQNKRQDDLAVRLIERFQGEELLVLCLGTQSRPTKTIGNTIYGVIMVNRTWRGVEYWRRLGIVSWEVFDLPRKMAVADKLTLQVKGNHWKDLEGLYG</sequence>
<dbReference type="OrthoDB" id="2157530at2759"/>
<feature type="compositionally biased region" description="Low complexity" evidence="1">
    <location>
        <begin position="13"/>
        <end position="23"/>
    </location>
</feature>
<reference evidence="3" key="1">
    <citation type="submission" date="2014-12" db="EMBL/GenBank/DDBJ databases">
        <title>Genome Sequence of Valsa Canker Pathogens Uncovers a Specific Adaption of Colonization on Woody Bark.</title>
        <authorList>
            <person name="Yin Z."/>
            <person name="Liu H."/>
            <person name="Gao X."/>
            <person name="Li Z."/>
            <person name="Song N."/>
            <person name="Ke X."/>
            <person name="Dai Q."/>
            <person name="Wu Y."/>
            <person name="Sun Y."/>
            <person name="Xu J.-R."/>
            <person name="Kang Z.K."/>
            <person name="Wang L."/>
            <person name="Huang L."/>
        </authorList>
    </citation>
    <scope>NUCLEOTIDE SEQUENCE [LARGE SCALE GENOMIC DNA]</scope>
    <source>
        <strain evidence="3">03-8</strain>
    </source>
</reference>
<dbReference type="Proteomes" id="UP000078559">
    <property type="component" value="Chromosome 3"/>
</dbReference>
<gene>
    <name evidence="3" type="ORF">VM1G_03519</name>
</gene>
<evidence type="ECO:0000313" key="3">
    <source>
        <dbReference type="EMBL" id="KUI67832.1"/>
    </source>
</evidence>
<evidence type="ECO:0000259" key="2">
    <source>
        <dbReference type="Pfam" id="PF06985"/>
    </source>
</evidence>
<accession>A0A194VV12</accession>
<organism evidence="3 4">
    <name type="scientific">Cytospora mali</name>
    <name type="common">Apple Valsa canker fungus</name>
    <name type="synonym">Valsa mali</name>
    <dbReference type="NCBI Taxonomy" id="578113"/>
    <lineage>
        <taxon>Eukaryota</taxon>
        <taxon>Fungi</taxon>
        <taxon>Dikarya</taxon>
        <taxon>Ascomycota</taxon>
        <taxon>Pezizomycotina</taxon>
        <taxon>Sordariomycetes</taxon>
        <taxon>Sordariomycetidae</taxon>
        <taxon>Diaporthales</taxon>
        <taxon>Cytosporaceae</taxon>
        <taxon>Cytospora</taxon>
    </lineage>
</organism>
<protein>
    <recommendedName>
        <fullName evidence="2">Heterokaryon incompatibility domain-containing protein</fullName>
    </recommendedName>
</protein>
<feature type="region of interest" description="Disordered" evidence="1">
    <location>
        <begin position="1"/>
        <end position="41"/>
    </location>
</feature>
<evidence type="ECO:0000256" key="1">
    <source>
        <dbReference type="SAM" id="MobiDB-lite"/>
    </source>
</evidence>
<proteinExistence type="predicted"/>
<dbReference type="Pfam" id="PF06985">
    <property type="entry name" value="HET"/>
    <property type="match status" value="1"/>
</dbReference>
<dbReference type="AlphaFoldDB" id="A0A194VV12"/>
<dbReference type="InterPro" id="IPR010730">
    <property type="entry name" value="HET"/>
</dbReference>
<dbReference type="EMBL" id="CM003100">
    <property type="protein sequence ID" value="KUI67832.1"/>
    <property type="molecule type" value="Genomic_DNA"/>
</dbReference>
<dbReference type="PANTHER" id="PTHR24148:SF64">
    <property type="entry name" value="HETEROKARYON INCOMPATIBILITY DOMAIN-CONTAINING PROTEIN"/>
    <property type="match status" value="1"/>
</dbReference>
<dbReference type="InterPro" id="IPR052895">
    <property type="entry name" value="HetReg/Transcr_Mod"/>
</dbReference>
<dbReference type="PANTHER" id="PTHR24148">
    <property type="entry name" value="ANKYRIN REPEAT DOMAIN-CONTAINING PROTEIN 39 HOMOLOG-RELATED"/>
    <property type="match status" value="1"/>
</dbReference>
<feature type="compositionally biased region" description="Basic and acidic residues" evidence="1">
    <location>
        <begin position="31"/>
        <end position="40"/>
    </location>
</feature>
<name>A0A194VV12_CYTMA</name>
<keyword evidence="4" id="KW-1185">Reference proteome</keyword>
<feature type="domain" description="Heterokaryon incompatibility" evidence="2">
    <location>
        <begin position="81"/>
        <end position="255"/>
    </location>
</feature>